<dbReference type="Proteomes" id="UP000789375">
    <property type="component" value="Unassembled WGS sequence"/>
</dbReference>
<dbReference type="EMBL" id="CAJVPP010000789">
    <property type="protein sequence ID" value="CAG8512134.1"/>
    <property type="molecule type" value="Genomic_DNA"/>
</dbReference>
<comment type="caution">
    <text evidence="1">The sequence shown here is derived from an EMBL/GenBank/DDBJ whole genome shotgun (WGS) entry which is preliminary data.</text>
</comment>
<name>A0A9N9F6E3_FUNMO</name>
<sequence>MTSSLTDISSHEYVAKQRAPNEKIYNKKMADFKDWYNEEVY</sequence>
<evidence type="ECO:0000313" key="2">
    <source>
        <dbReference type="Proteomes" id="UP000789375"/>
    </source>
</evidence>
<gene>
    <name evidence="1" type="ORF">FMOSSE_LOCUS4592</name>
</gene>
<keyword evidence="2" id="KW-1185">Reference proteome</keyword>
<protein>
    <submittedName>
        <fullName evidence="1">10237_t:CDS:1</fullName>
    </submittedName>
</protein>
<proteinExistence type="predicted"/>
<organism evidence="1 2">
    <name type="scientific">Funneliformis mosseae</name>
    <name type="common">Endomycorrhizal fungus</name>
    <name type="synonym">Glomus mosseae</name>
    <dbReference type="NCBI Taxonomy" id="27381"/>
    <lineage>
        <taxon>Eukaryota</taxon>
        <taxon>Fungi</taxon>
        <taxon>Fungi incertae sedis</taxon>
        <taxon>Mucoromycota</taxon>
        <taxon>Glomeromycotina</taxon>
        <taxon>Glomeromycetes</taxon>
        <taxon>Glomerales</taxon>
        <taxon>Glomeraceae</taxon>
        <taxon>Funneliformis</taxon>
    </lineage>
</organism>
<dbReference type="AlphaFoldDB" id="A0A9N9F6E3"/>
<accession>A0A9N9F6E3</accession>
<reference evidence="1" key="1">
    <citation type="submission" date="2021-06" db="EMBL/GenBank/DDBJ databases">
        <authorList>
            <person name="Kallberg Y."/>
            <person name="Tangrot J."/>
            <person name="Rosling A."/>
        </authorList>
    </citation>
    <scope>NUCLEOTIDE SEQUENCE</scope>
    <source>
        <strain evidence="1">87-6 pot B 2015</strain>
    </source>
</reference>
<evidence type="ECO:0000313" key="1">
    <source>
        <dbReference type="EMBL" id="CAG8512134.1"/>
    </source>
</evidence>